<keyword evidence="8 13" id="KW-0472">Membrane</keyword>
<dbReference type="CDD" id="cd06225">
    <property type="entry name" value="HAMP"/>
    <property type="match status" value="1"/>
</dbReference>
<evidence type="ECO:0000256" key="10">
    <source>
        <dbReference type="ARBA" id="ARBA00029447"/>
    </source>
</evidence>
<evidence type="ECO:0000256" key="4">
    <source>
        <dbReference type="ARBA" id="ARBA00022500"/>
    </source>
</evidence>
<evidence type="ECO:0000256" key="5">
    <source>
        <dbReference type="ARBA" id="ARBA00022519"/>
    </source>
</evidence>
<evidence type="ECO:0000256" key="3">
    <source>
        <dbReference type="ARBA" id="ARBA00022481"/>
    </source>
</evidence>
<dbReference type="SMART" id="SM00283">
    <property type="entry name" value="MA"/>
    <property type="match status" value="1"/>
</dbReference>
<proteinExistence type="inferred from homology"/>
<accession>A0A2I5T4A0</accession>
<evidence type="ECO:0000313" key="16">
    <source>
        <dbReference type="EMBL" id="AUG99361.1"/>
    </source>
</evidence>
<dbReference type="Proteomes" id="UP000233778">
    <property type="component" value="Chromosome"/>
</dbReference>
<feature type="transmembrane region" description="Helical" evidence="13">
    <location>
        <begin position="199"/>
        <end position="222"/>
    </location>
</feature>
<dbReference type="Gene3D" id="1.20.120.30">
    <property type="entry name" value="Aspartate receptor, ligand-binding domain"/>
    <property type="match status" value="1"/>
</dbReference>
<dbReference type="GO" id="GO:0007165">
    <property type="term" value="P:signal transduction"/>
    <property type="evidence" value="ECO:0007669"/>
    <property type="project" value="UniProtKB-KW"/>
</dbReference>
<dbReference type="KEGG" id="serq:CWC46_05745"/>
<evidence type="ECO:0000313" key="18">
    <source>
        <dbReference type="Proteomes" id="UP000017700"/>
    </source>
</evidence>
<dbReference type="AlphaFoldDB" id="A0A2I5T4A0"/>
<dbReference type="EMBL" id="CP025085">
    <property type="protein sequence ID" value="AUG99361.1"/>
    <property type="molecule type" value="Genomic_DNA"/>
</dbReference>
<keyword evidence="4" id="KW-0145">Chemotaxis</keyword>
<keyword evidence="7 13" id="KW-1133">Transmembrane helix</keyword>
<feature type="transmembrane region" description="Helical" evidence="13">
    <location>
        <begin position="20"/>
        <end position="42"/>
    </location>
</feature>
<dbReference type="PANTHER" id="PTHR43531">
    <property type="entry name" value="PROTEIN ICFG"/>
    <property type="match status" value="1"/>
</dbReference>
<sequence length="568" mass="60982">MPEQKGKPSSISNIRLVTLFITLLTIILILFALSIGTASYFLKQSNDSLATANRMSDIRAGISSSMDQLRVARQLFIQAAAATRIGDKDTYNKTFSEGSASVKSSQKRFDEYMARTDKSEQEKALDKTLNETYAAYRDKGVLPMQESARNGEFEGLIELETTAVRQLDDNYTVPVRKEISYLTSYAAQINNIASRNARLGYIFMASAFAAAILLAILIYFVIRRVILAPINTLVTRIQKIAEGDLTLPPVTFGRNEIGTLGVSLQDMQSSLTNTVTVVREGADSIYQGASEISAGNVDLSSRTEQQAAALEETASSMEQLTATVKQNSENANHASQLARNASTKAEQGGHIVQNVVDTMNEISSSSKKISEITTVINSIAFQTNILALNAAVEAARAGEQGRGFAVVAGEVRSLAQRSAQAAKEIESLIGESGRLVGTGSELVAKAGNTMDEIVKAVISVTDIMGEIASASDEQSRGIGQVNQAVSEMEGTTQQNASLVQEASAAASSLESQAEHLTQAVAVFKLSHHLTDNTQSRRSLPPRVTPSTSATIAIGNSRKSSSDQNWETF</sequence>
<dbReference type="GO" id="GO:0006935">
    <property type="term" value="P:chemotaxis"/>
    <property type="evidence" value="ECO:0007669"/>
    <property type="project" value="UniProtKB-KW"/>
</dbReference>
<evidence type="ECO:0000256" key="8">
    <source>
        <dbReference type="ARBA" id="ARBA00023136"/>
    </source>
</evidence>
<dbReference type="PRINTS" id="PR00260">
    <property type="entry name" value="CHEMTRNSDUCR"/>
</dbReference>
<reference evidence="17 18" key="1">
    <citation type="journal article" date="2013" name="Genome Announc.">
        <title>Draft genome sequence of Serratia sp. strain ATCC 39006, a model bacterium for analysis of the biosynthesis and regulation of prodigiosin, a carbapenem, and gas vesicles.</title>
        <authorList>
            <person name="Fineran P.C."/>
            <person name="Iglesias Cans M.C."/>
            <person name="Ramsay J.P."/>
            <person name="Wilf N.M."/>
            <person name="Cossyleon D."/>
            <person name="McNeil M.B."/>
            <person name="Williamson N.R."/>
            <person name="Monson R.E."/>
            <person name="Becher S.A."/>
            <person name="Stanton J.A."/>
            <person name="Brugger K."/>
            <person name="Brown S.D."/>
            <person name="Salmond G.P."/>
        </authorList>
    </citation>
    <scope>NUCLEOTIDE SEQUENCE [LARGE SCALE GENOMIC DNA]</scope>
    <source>
        <strain evidence="17">ATCC 39006</strain>
        <strain evidence="18">ATCC 39006 / SC 11482</strain>
    </source>
</reference>
<reference evidence="17" key="4">
    <citation type="submission" date="2017-11" db="EMBL/GenBank/DDBJ databases">
        <title>Complete genome sequence of Serratia sp. ATCC 39006.</title>
        <authorList>
            <person name="Hampton H.G."/>
            <person name="Jackson S.A."/>
            <person name="Jauregui R."/>
            <person name="Poulter G.T.M."/>
            <person name="Salmond G.P.C."/>
            <person name="Fineran P.C."/>
        </authorList>
    </citation>
    <scope>NUCLEOTIDE SEQUENCE</scope>
    <source>
        <strain evidence="17">ATCC 39006</strain>
    </source>
</reference>
<dbReference type="GO" id="GO:0004888">
    <property type="term" value="F:transmembrane signaling receptor activity"/>
    <property type="evidence" value="ECO:0007669"/>
    <property type="project" value="InterPro"/>
</dbReference>
<comment type="similarity">
    <text evidence="10">Belongs to the methyl-accepting chemotaxis (MCP) protein family.</text>
</comment>
<dbReference type="InterPro" id="IPR004089">
    <property type="entry name" value="MCPsignal_dom"/>
</dbReference>
<dbReference type="InterPro" id="IPR003122">
    <property type="entry name" value="Tar_rcpt_lig-bd"/>
</dbReference>
<keyword evidence="3" id="KW-0488">Methylation</keyword>
<dbReference type="SUPFAM" id="SSF47170">
    <property type="entry name" value="Aspartate receptor, ligand-binding domain"/>
    <property type="match status" value="1"/>
</dbReference>
<evidence type="ECO:0000256" key="13">
    <source>
        <dbReference type="SAM" id="Phobius"/>
    </source>
</evidence>
<dbReference type="InterPro" id="IPR051310">
    <property type="entry name" value="MCP_chemotaxis"/>
</dbReference>
<reference evidence="17" key="2">
    <citation type="submission" date="2013-09" db="EMBL/GenBank/DDBJ databases">
        <authorList>
            <person name="Wang G."/>
            <person name="Yang Y."/>
            <person name="Su Y."/>
        </authorList>
    </citation>
    <scope>NUCLEOTIDE SEQUENCE</scope>
    <source>
        <strain evidence="17">ATCC 39006</strain>
    </source>
</reference>
<evidence type="ECO:0000256" key="11">
    <source>
        <dbReference type="PROSITE-ProRule" id="PRU00284"/>
    </source>
</evidence>
<dbReference type="SUPFAM" id="SSF58104">
    <property type="entry name" value="Methyl-accepting chemotaxis protein (MCP) signaling domain"/>
    <property type="match status" value="1"/>
</dbReference>
<comment type="subcellular location">
    <subcellularLocation>
        <location evidence="1">Cell inner membrane</location>
        <topology evidence="1">Multi-pass membrane protein</topology>
    </subcellularLocation>
</comment>
<evidence type="ECO:0000256" key="1">
    <source>
        <dbReference type="ARBA" id="ARBA00004429"/>
    </source>
</evidence>
<dbReference type="PANTHER" id="PTHR43531:SF5">
    <property type="entry name" value="METHYL-ACCEPTING CHEMOTAXIS PROTEIN III"/>
    <property type="match status" value="1"/>
</dbReference>
<protein>
    <submittedName>
        <fullName evidence="17">Methyl-accepting chemotaxis protein</fullName>
    </submittedName>
</protein>
<evidence type="ECO:0000313" key="19">
    <source>
        <dbReference type="Proteomes" id="UP000233778"/>
    </source>
</evidence>
<keyword evidence="18" id="KW-1185">Reference proteome</keyword>
<dbReference type="SMART" id="SM00304">
    <property type="entry name" value="HAMP"/>
    <property type="match status" value="1"/>
</dbReference>
<dbReference type="InterPro" id="IPR035440">
    <property type="entry name" value="4HB_MCP_dom_sf"/>
</dbReference>
<evidence type="ECO:0000259" key="14">
    <source>
        <dbReference type="PROSITE" id="PS50111"/>
    </source>
</evidence>
<dbReference type="RefSeq" id="WP_021017213.1">
    <property type="nucleotide sequence ID" value="NZ_CP025084.1"/>
</dbReference>
<dbReference type="CDD" id="cd11386">
    <property type="entry name" value="MCP_signal"/>
    <property type="match status" value="1"/>
</dbReference>
<reference evidence="16 19" key="3">
    <citation type="submission" date="2017-11" db="EMBL/GenBank/DDBJ databases">
        <title>Complete genome sequence of Serratia sp. ATCC 39006 LacA.</title>
        <authorList>
            <person name="Hampton H.G."/>
            <person name="Jackson S.A."/>
            <person name="Jauregui R."/>
            <person name="Poulter G.T.M."/>
            <person name="Salmond G.P.C."/>
            <person name="Fineran P.C."/>
        </authorList>
    </citation>
    <scope>NUCLEOTIDE SEQUENCE [LARGE SCALE GENOMIC DNA]</scope>
    <source>
        <strain evidence="16 19">ATCC 39006</strain>
    </source>
</reference>
<evidence type="ECO:0000256" key="7">
    <source>
        <dbReference type="ARBA" id="ARBA00022989"/>
    </source>
</evidence>
<evidence type="ECO:0000313" key="17">
    <source>
        <dbReference type="EMBL" id="AUH03679.1"/>
    </source>
</evidence>
<dbReference type="Pfam" id="PF00015">
    <property type="entry name" value="MCPsignal"/>
    <property type="match status" value="1"/>
</dbReference>
<dbReference type="Proteomes" id="UP000017700">
    <property type="component" value="Chromosome"/>
</dbReference>
<keyword evidence="2" id="KW-1003">Cell membrane</keyword>
<dbReference type="KEGG" id="sera:Ser39006_005750"/>
<dbReference type="EMBL" id="CP025084">
    <property type="protein sequence ID" value="AUH03679.1"/>
    <property type="molecule type" value="Genomic_DNA"/>
</dbReference>
<dbReference type="STRING" id="104623.Ser39006_03953"/>
<evidence type="ECO:0000256" key="12">
    <source>
        <dbReference type="SAM" id="MobiDB-lite"/>
    </source>
</evidence>
<dbReference type="InterPro" id="IPR003660">
    <property type="entry name" value="HAMP_dom"/>
</dbReference>
<dbReference type="OrthoDB" id="6532575at2"/>
<feature type="domain" description="Methyl-accepting transducer" evidence="14">
    <location>
        <begin position="281"/>
        <end position="510"/>
    </location>
</feature>
<evidence type="ECO:0000259" key="15">
    <source>
        <dbReference type="PROSITE" id="PS50885"/>
    </source>
</evidence>
<feature type="compositionally biased region" description="Polar residues" evidence="12">
    <location>
        <begin position="556"/>
        <end position="568"/>
    </location>
</feature>
<dbReference type="Pfam" id="PF00672">
    <property type="entry name" value="HAMP"/>
    <property type="match status" value="1"/>
</dbReference>
<feature type="domain" description="HAMP" evidence="15">
    <location>
        <begin position="224"/>
        <end position="276"/>
    </location>
</feature>
<evidence type="ECO:0000256" key="9">
    <source>
        <dbReference type="ARBA" id="ARBA00023224"/>
    </source>
</evidence>
<evidence type="ECO:0000256" key="6">
    <source>
        <dbReference type="ARBA" id="ARBA00022692"/>
    </source>
</evidence>
<dbReference type="InterPro" id="IPR004090">
    <property type="entry name" value="Chemotax_Me-accpt_rcpt"/>
</dbReference>
<keyword evidence="9 11" id="KW-0807">Transducer</keyword>
<organism evidence="17 18">
    <name type="scientific">Serratia sp. (strain ATCC 39006)</name>
    <name type="common">Prodigiosinella confusarubida</name>
    <dbReference type="NCBI Taxonomy" id="104623"/>
    <lineage>
        <taxon>Bacteria</taxon>
        <taxon>Pseudomonadati</taxon>
        <taxon>Pseudomonadota</taxon>
        <taxon>Gammaproteobacteria</taxon>
        <taxon>Enterobacterales</taxon>
        <taxon>Pectobacteriaceae</taxon>
        <taxon>Prodigiosinella</taxon>
    </lineage>
</organism>
<dbReference type="FunFam" id="1.10.287.950:FF:000001">
    <property type="entry name" value="Methyl-accepting chemotaxis sensory transducer"/>
    <property type="match status" value="1"/>
</dbReference>
<evidence type="ECO:0000256" key="2">
    <source>
        <dbReference type="ARBA" id="ARBA00022475"/>
    </source>
</evidence>
<dbReference type="Pfam" id="PF02203">
    <property type="entry name" value="TarH"/>
    <property type="match status" value="1"/>
</dbReference>
<dbReference type="PROSITE" id="PS50111">
    <property type="entry name" value="CHEMOTAXIS_TRANSDUC_2"/>
    <property type="match status" value="1"/>
</dbReference>
<dbReference type="Gene3D" id="1.10.287.950">
    <property type="entry name" value="Methyl-accepting chemotaxis protein"/>
    <property type="match status" value="1"/>
</dbReference>
<feature type="region of interest" description="Disordered" evidence="12">
    <location>
        <begin position="531"/>
        <end position="568"/>
    </location>
</feature>
<dbReference type="GO" id="GO:0005886">
    <property type="term" value="C:plasma membrane"/>
    <property type="evidence" value="ECO:0007669"/>
    <property type="project" value="UniProtKB-SubCell"/>
</dbReference>
<name>A0A2I5T4A0_SERS3</name>
<dbReference type="PROSITE" id="PS50885">
    <property type="entry name" value="HAMP"/>
    <property type="match status" value="1"/>
</dbReference>
<gene>
    <name evidence="16" type="ORF">CWC46_05745</name>
    <name evidence="17" type="ORF">Ser39006_005750</name>
</gene>
<keyword evidence="6 13" id="KW-0812">Transmembrane</keyword>
<keyword evidence="5" id="KW-0997">Cell inner membrane</keyword>